<reference evidence="3" key="1">
    <citation type="submission" date="2023-03" db="EMBL/GenBank/DDBJ databases">
        <title>Massive genome expansion in bonnet fungi (Mycena s.s.) driven by repeated elements and novel gene families across ecological guilds.</title>
        <authorList>
            <consortium name="Lawrence Berkeley National Laboratory"/>
            <person name="Harder C.B."/>
            <person name="Miyauchi S."/>
            <person name="Viragh M."/>
            <person name="Kuo A."/>
            <person name="Thoen E."/>
            <person name="Andreopoulos B."/>
            <person name="Lu D."/>
            <person name="Skrede I."/>
            <person name="Drula E."/>
            <person name="Henrissat B."/>
            <person name="Morin E."/>
            <person name="Kohler A."/>
            <person name="Barry K."/>
            <person name="LaButti K."/>
            <person name="Morin E."/>
            <person name="Salamov A."/>
            <person name="Lipzen A."/>
            <person name="Mereny Z."/>
            <person name="Hegedus B."/>
            <person name="Baldrian P."/>
            <person name="Stursova M."/>
            <person name="Weitz H."/>
            <person name="Taylor A."/>
            <person name="Grigoriev I.V."/>
            <person name="Nagy L.G."/>
            <person name="Martin F."/>
            <person name="Kauserud H."/>
        </authorList>
    </citation>
    <scope>NUCLEOTIDE SEQUENCE</scope>
    <source>
        <strain evidence="3">CBHHK173m</strain>
    </source>
</reference>
<proteinExistence type="predicted"/>
<gene>
    <name evidence="3" type="ORF">B0H15DRAFT_546756</name>
</gene>
<protein>
    <recommendedName>
        <fullName evidence="2">Nephrocystin 3-like N-terminal domain-containing protein</fullName>
    </recommendedName>
</protein>
<dbReference type="PANTHER" id="PTHR10039">
    <property type="entry name" value="AMELOGENIN"/>
    <property type="match status" value="1"/>
</dbReference>
<dbReference type="CDD" id="cd02019">
    <property type="entry name" value="NK"/>
    <property type="match status" value="1"/>
</dbReference>
<name>A0AAD6UHX6_9AGAR</name>
<keyword evidence="1" id="KW-0677">Repeat</keyword>
<comment type="caution">
    <text evidence="3">The sequence shown here is derived from an EMBL/GenBank/DDBJ whole genome shotgun (WGS) entry which is preliminary data.</text>
</comment>
<dbReference type="AlphaFoldDB" id="A0AAD6UHX6"/>
<keyword evidence="4" id="KW-1185">Reference proteome</keyword>
<evidence type="ECO:0000313" key="3">
    <source>
        <dbReference type="EMBL" id="KAJ7099432.1"/>
    </source>
</evidence>
<dbReference type="InterPro" id="IPR056884">
    <property type="entry name" value="NPHP3-like_N"/>
</dbReference>
<dbReference type="InterPro" id="IPR027417">
    <property type="entry name" value="P-loop_NTPase"/>
</dbReference>
<dbReference type="EMBL" id="JARJCN010000007">
    <property type="protein sequence ID" value="KAJ7099432.1"/>
    <property type="molecule type" value="Genomic_DNA"/>
</dbReference>
<dbReference type="Gene3D" id="3.40.50.300">
    <property type="entry name" value="P-loop containing nucleotide triphosphate hydrolases"/>
    <property type="match status" value="1"/>
</dbReference>
<dbReference type="Proteomes" id="UP001222325">
    <property type="component" value="Unassembled WGS sequence"/>
</dbReference>
<accession>A0AAD6UHX6</accession>
<evidence type="ECO:0000313" key="4">
    <source>
        <dbReference type="Proteomes" id="UP001222325"/>
    </source>
</evidence>
<evidence type="ECO:0000259" key="2">
    <source>
        <dbReference type="Pfam" id="PF24883"/>
    </source>
</evidence>
<sequence>MSGPSASDRKPVVSIPKHIGFHIDEVAFTSGGNPRKVPRAYVRVRIADRKDRLKTATHLPQTAWQETLAPLALNETAQVTFELRHRPAWWQSRSQRLAATASYKLSELIDTDGSEKRIVLPLCDAAANPPLGMLSVRVRALSSLDAAKLSLASAQHTVHEFNKHSKTLSPKQAARYSAGYDALKPICGILDIVGQFIAFSPEPICAAVIGVVRGAAKSVKEQIEQDADVLALMETITTIYELVAKTAPLQVAYKNRKTPTLEAALMDIVTAIGDCTQFMGSFCKPTFLGRVARTPEKAKELQELQQRLTSSRKGLAQALQLEMLISSRELLRQTAYLATNQALTHLRRVPMDTSGRARYKDDVHAVPLVHVMAWATSAPAPPSGKNVLWLRGPAGCGKSAVATALFDRLSEKQLGGYFFFEGPPRSERDASLVLQTFAAQLIELKGERAQEIVNRIIANPRIGDDWLEAQFNKLLLEPLQAHPPAQPLVFILDGLDLRDREWEAQPQEERTVCPYRETLQDVLRLLVNGAAQLPASVRLVLCSRECESVSDVVRGCEWVEEYEMEAAKPVEWLGWRERVAAGLEF</sequence>
<feature type="domain" description="Nephrocystin 3-like N-terminal" evidence="2">
    <location>
        <begin position="382"/>
        <end position="497"/>
    </location>
</feature>
<dbReference type="PANTHER" id="PTHR10039:SF5">
    <property type="entry name" value="NACHT DOMAIN-CONTAINING PROTEIN"/>
    <property type="match status" value="1"/>
</dbReference>
<organism evidence="3 4">
    <name type="scientific">Mycena belliarum</name>
    <dbReference type="NCBI Taxonomy" id="1033014"/>
    <lineage>
        <taxon>Eukaryota</taxon>
        <taxon>Fungi</taxon>
        <taxon>Dikarya</taxon>
        <taxon>Basidiomycota</taxon>
        <taxon>Agaricomycotina</taxon>
        <taxon>Agaricomycetes</taxon>
        <taxon>Agaricomycetidae</taxon>
        <taxon>Agaricales</taxon>
        <taxon>Marasmiineae</taxon>
        <taxon>Mycenaceae</taxon>
        <taxon>Mycena</taxon>
    </lineage>
</organism>
<dbReference type="SUPFAM" id="SSF52540">
    <property type="entry name" value="P-loop containing nucleoside triphosphate hydrolases"/>
    <property type="match status" value="1"/>
</dbReference>
<evidence type="ECO:0000256" key="1">
    <source>
        <dbReference type="ARBA" id="ARBA00022737"/>
    </source>
</evidence>
<dbReference type="Pfam" id="PF24883">
    <property type="entry name" value="NPHP3_N"/>
    <property type="match status" value="1"/>
</dbReference>